<comment type="caution">
    <text evidence="1">The sequence shown here is derived from an EMBL/GenBank/DDBJ whole genome shotgun (WGS) entry which is preliminary data.</text>
</comment>
<name>A0A2P5FCM0_TREOI</name>
<proteinExistence type="predicted"/>
<gene>
    <name evidence="1" type="ORF">TorRG33x02_086790</name>
</gene>
<protein>
    <submittedName>
        <fullName evidence="1">Uncharacterized protein</fullName>
    </submittedName>
</protein>
<dbReference type="OrthoDB" id="10485854at2759"/>
<dbReference type="Proteomes" id="UP000237000">
    <property type="component" value="Unassembled WGS sequence"/>
</dbReference>
<reference evidence="2" key="1">
    <citation type="submission" date="2016-06" db="EMBL/GenBank/DDBJ databases">
        <title>Parallel loss of symbiosis genes in relatives of nitrogen-fixing non-legume Parasponia.</title>
        <authorList>
            <person name="Van Velzen R."/>
            <person name="Holmer R."/>
            <person name="Bu F."/>
            <person name="Rutten L."/>
            <person name="Van Zeijl A."/>
            <person name="Liu W."/>
            <person name="Santuari L."/>
            <person name="Cao Q."/>
            <person name="Sharma T."/>
            <person name="Shen D."/>
            <person name="Roswanjaya Y."/>
            <person name="Wardhani T."/>
            <person name="Kalhor M.S."/>
            <person name="Jansen J."/>
            <person name="Van den Hoogen J."/>
            <person name="Gungor B."/>
            <person name="Hartog M."/>
            <person name="Hontelez J."/>
            <person name="Verver J."/>
            <person name="Yang W.-C."/>
            <person name="Schijlen E."/>
            <person name="Repin R."/>
            <person name="Schilthuizen M."/>
            <person name="Schranz E."/>
            <person name="Heidstra R."/>
            <person name="Miyata K."/>
            <person name="Fedorova E."/>
            <person name="Kohlen W."/>
            <person name="Bisseling T."/>
            <person name="Smit S."/>
            <person name="Geurts R."/>
        </authorList>
    </citation>
    <scope>NUCLEOTIDE SEQUENCE [LARGE SCALE GENOMIC DNA]</scope>
    <source>
        <strain evidence="2">cv. RG33-2</strain>
    </source>
</reference>
<evidence type="ECO:0000313" key="2">
    <source>
        <dbReference type="Proteomes" id="UP000237000"/>
    </source>
</evidence>
<organism evidence="1 2">
    <name type="scientific">Trema orientale</name>
    <name type="common">Charcoal tree</name>
    <name type="synonym">Celtis orientalis</name>
    <dbReference type="NCBI Taxonomy" id="63057"/>
    <lineage>
        <taxon>Eukaryota</taxon>
        <taxon>Viridiplantae</taxon>
        <taxon>Streptophyta</taxon>
        <taxon>Embryophyta</taxon>
        <taxon>Tracheophyta</taxon>
        <taxon>Spermatophyta</taxon>
        <taxon>Magnoliopsida</taxon>
        <taxon>eudicotyledons</taxon>
        <taxon>Gunneridae</taxon>
        <taxon>Pentapetalae</taxon>
        <taxon>rosids</taxon>
        <taxon>fabids</taxon>
        <taxon>Rosales</taxon>
        <taxon>Cannabaceae</taxon>
        <taxon>Trema</taxon>
    </lineage>
</organism>
<keyword evidence="2" id="KW-1185">Reference proteome</keyword>
<dbReference type="InParanoid" id="A0A2P5FCM0"/>
<accession>A0A2P5FCM0</accession>
<evidence type="ECO:0000313" key="1">
    <source>
        <dbReference type="EMBL" id="PON95533.1"/>
    </source>
</evidence>
<dbReference type="EMBL" id="JXTC01000044">
    <property type="protein sequence ID" value="PON95533.1"/>
    <property type="molecule type" value="Genomic_DNA"/>
</dbReference>
<sequence>MKIKRGEIGSRTSVLLAYGTVVISNDKKPKDILKSPKVDNASPTPVNSYQPSHCTFLLSTCQPSALALTGNTEPPRIIPCGPTRLS</sequence>
<dbReference type="AlphaFoldDB" id="A0A2P5FCM0"/>